<dbReference type="InterPro" id="IPR011042">
    <property type="entry name" value="6-blade_b-propeller_TolB-like"/>
</dbReference>
<evidence type="ECO:0000313" key="7">
    <source>
        <dbReference type="Proteomes" id="UP001249959"/>
    </source>
</evidence>
<evidence type="ECO:0000256" key="1">
    <source>
        <dbReference type="ARBA" id="ARBA00004442"/>
    </source>
</evidence>
<gene>
    <name evidence="6" type="ORF">PQG45_05325</name>
</gene>
<organism evidence="6 7">
    <name type="scientific">Aquirufa regiilacus</name>
    <dbReference type="NCBI Taxonomy" id="3024868"/>
    <lineage>
        <taxon>Bacteria</taxon>
        <taxon>Pseudomonadati</taxon>
        <taxon>Bacteroidota</taxon>
        <taxon>Cytophagia</taxon>
        <taxon>Cytophagales</taxon>
        <taxon>Flectobacillaceae</taxon>
        <taxon>Aquirufa</taxon>
    </lineage>
</organism>
<dbReference type="PANTHER" id="PTHR30329:SF21">
    <property type="entry name" value="LIPOPROTEIN YIAD-RELATED"/>
    <property type="match status" value="1"/>
</dbReference>
<protein>
    <submittedName>
        <fullName evidence="6">OmpA family protein</fullName>
    </submittedName>
</protein>
<dbReference type="InterPro" id="IPR011659">
    <property type="entry name" value="WD40"/>
</dbReference>
<comment type="caution">
    <text evidence="6">The sequence shown here is derived from an EMBL/GenBank/DDBJ whole genome shotgun (WGS) entry which is preliminary data.</text>
</comment>
<evidence type="ECO:0000313" key="6">
    <source>
        <dbReference type="EMBL" id="MDU0808454.1"/>
    </source>
</evidence>
<keyword evidence="3" id="KW-0998">Cell outer membrane</keyword>
<name>A0ABU3TRG5_9BACT</name>
<evidence type="ECO:0000256" key="2">
    <source>
        <dbReference type="ARBA" id="ARBA00023136"/>
    </source>
</evidence>
<dbReference type="Proteomes" id="UP001249959">
    <property type="component" value="Unassembled WGS sequence"/>
</dbReference>
<dbReference type="Gene3D" id="2.120.10.30">
    <property type="entry name" value="TolB, C-terminal domain"/>
    <property type="match status" value="1"/>
</dbReference>
<dbReference type="InterPro" id="IPR050330">
    <property type="entry name" value="Bact_OuterMem_StrucFunc"/>
</dbReference>
<proteinExistence type="predicted"/>
<comment type="subcellular location">
    <subcellularLocation>
        <location evidence="1">Cell outer membrane</location>
    </subcellularLocation>
</comment>
<dbReference type="Gene3D" id="3.30.1330.60">
    <property type="entry name" value="OmpA-like domain"/>
    <property type="match status" value="1"/>
</dbReference>
<dbReference type="RefSeq" id="WP_316070393.1">
    <property type="nucleotide sequence ID" value="NZ_JAVNWW010000001.1"/>
</dbReference>
<dbReference type="PANTHER" id="PTHR30329">
    <property type="entry name" value="STATOR ELEMENT OF FLAGELLAR MOTOR COMPLEX"/>
    <property type="match status" value="1"/>
</dbReference>
<keyword evidence="2 4" id="KW-0472">Membrane</keyword>
<dbReference type="InterPro" id="IPR006664">
    <property type="entry name" value="OMP_bac"/>
</dbReference>
<dbReference type="SUPFAM" id="SSF82171">
    <property type="entry name" value="DPP6 N-terminal domain-like"/>
    <property type="match status" value="1"/>
</dbReference>
<sequence length="399" mass="45821">MLVWLIPFLTLFEPNDSTSLVSADPVINAYRTQYFPQFLPNQQKMYFTVRKEMNSDEEIYYANWKEGHFETPLPITELNQENNEGTPTFSADGLYMIFSGCEYPNSFGGCDLYETKWIEGSWTKPKNLGFRVNSHDWEGQPHLSHDGTQLFFASDRPGGLGKRDLWLSEKDDMGQWKFPVNLGASINSPEDEQGPFLLGSKQRFIFSSNKKGGLGGLDFYQITYPIAQNKAKAITKINTDYHDAGITPSEKPEFYYISRRLNKPQQDLGIVRVYIPDSTFEEPKQSIVFEQIKFDDIEFETNVWQLDSIPASLRQLASYLKQNPAKQVEIQGHTDEVGGAEKNQTLSEKRALSIKMYLMQNQIHADRIKTIGFGNTMPKIKNPTALERKQNRRIEIILH</sequence>
<dbReference type="Pfam" id="PF00691">
    <property type="entry name" value="OmpA"/>
    <property type="match status" value="1"/>
</dbReference>
<accession>A0ABU3TRG5</accession>
<dbReference type="InterPro" id="IPR006665">
    <property type="entry name" value="OmpA-like"/>
</dbReference>
<dbReference type="InterPro" id="IPR036737">
    <property type="entry name" value="OmpA-like_sf"/>
</dbReference>
<evidence type="ECO:0000259" key="5">
    <source>
        <dbReference type="PROSITE" id="PS51123"/>
    </source>
</evidence>
<dbReference type="PROSITE" id="PS51123">
    <property type="entry name" value="OMPA_2"/>
    <property type="match status" value="1"/>
</dbReference>
<keyword evidence="7" id="KW-1185">Reference proteome</keyword>
<dbReference type="PRINTS" id="PR01021">
    <property type="entry name" value="OMPADOMAIN"/>
</dbReference>
<dbReference type="Pfam" id="PF07676">
    <property type="entry name" value="PD40"/>
    <property type="match status" value="2"/>
</dbReference>
<dbReference type="EMBL" id="JAVNWW010000001">
    <property type="protein sequence ID" value="MDU0808454.1"/>
    <property type="molecule type" value="Genomic_DNA"/>
</dbReference>
<reference evidence="6 7" key="1">
    <citation type="submission" date="2023-09" db="EMBL/GenBank/DDBJ databases">
        <title>Aquirufa genomes.</title>
        <authorList>
            <person name="Pitt A."/>
        </authorList>
    </citation>
    <scope>NUCLEOTIDE SEQUENCE [LARGE SCALE GENOMIC DNA]</scope>
    <source>
        <strain evidence="6 7">LEOWEIH-7C</strain>
    </source>
</reference>
<dbReference type="SUPFAM" id="SSF103088">
    <property type="entry name" value="OmpA-like"/>
    <property type="match status" value="1"/>
</dbReference>
<evidence type="ECO:0000256" key="4">
    <source>
        <dbReference type="PROSITE-ProRule" id="PRU00473"/>
    </source>
</evidence>
<evidence type="ECO:0000256" key="3">
    <source>
        <dbReference type="ARBA" id="ARBA00023237"/>
    </source>
</evidence>
<feature type="domain" description="OmpA-like" evidence="5">
    <location>
        <begin position="287"/>
        <end position="399"/>
    </location>
</feature>
<dbReference type="CDD" id="cd07185">
    <property type="entry name" value="OmpA_C-like"/>
    <property type="match status" value="1"/>
</dbReference>